<keyword evidence="9" id="KW-0255">Endonuclease</keyword>
<organism evidence="13 14">
    <name type="scientific">Sporanaerobacter acetigenes DSM 13106</name>
    <dbReference type="NCBI Taxonomy" id="1123281"/>
    <lineage>
        <taxon>Bacteria</taxon>
        <taxon>Bacillati</taxon>
        <taxon>Bacillota</taxon>
        <taxon>Tissierellia</taxon>
        <taxon>Tissierellales</taxon>
        <taxon>Sporanaerobacteraceae</taxon>
        <taxon>Sporanaerobacter</taxon>
    </lineage>
</organism>
<feature type="domain" description="RNase H type-1" evidence="12">
    <location>
        <begin position="63"/>
        <end position="200"/>
    </location>
</feature>
<dbReference type="PROSITE" id="PS50879">
    <property type="entry name" value="RNASE_H_1"/>
    <property type="match status" value="1"/>
</dbReference>
<dbReference type="EC" id="3.1.26.4" evidence="5"/>
<evidence type="ECO:0000313" key="13">
    <source>
        <dbReference type="EMBL" id="SHI06607.1"/>
    </source>
</evidence>
<sequence length="204" mass="23467">MKKKYYAVKNGRRVGIYDSWSECEKQVKGYSGAEYKSFLTLEEAKAYLNGEKNSEEKDICDLKDNEMIAYVDGSFDVEVGYYAYGVILFSKDGKNTYSGRGNEKELVEMRNVSGEIEGAMVAMNIALEKNIDTLYLYYDYMGIEKWLTGEWKTNKIGTKKYKEFYDSIKDRLSVVFIKVKSHSGDTYNEEVDKLARASLKIDTN</sequence>
<dbReference type="InterPro" id="IPR037056">
    <property type="entry name" value="RNase_H1_N_sf"/>
</dbReference>
<dbReference type="InterPro" id="IPR011320">
    <property type="entry name" value="RNase_H1_N"/>
</dbReference>
<evidence type="ECO:0000256" key="7">
    <source>
        <dbReference type="ARBA" id="ARBA00022722"/>
    </source>
</evidence>
<dbReference type="GO" id="GO:0043137">
    <property type="term" value="P:DNA replication, removal of RNA primer"/>
    <property type="evidence" value="ECO:0007669"/>
    <property type="project" value="TreeGrafter"/>
</dbReference>
<name>A0A1M5Y3J8_9FIRM</name>
<dbReference type="FunFam" id="3.40.970.10:FF:000002">
    <property type="entry name" value="Ribonuclease H"/>
    <property type="match status" value="1"/>
</dbReference>
<keyword evidence="11" id="KW-0460">Magnesium</keyword>
<reference evidence="13 14" key="1">
    <citation type="submission" date="2016-11" db="EMBL/GenBank/DDBJ databases">
        <authorList>
            <person name="Jaros S."/>
            <person name="Januszkiewicz K."/>
            <person name="Wedrychowicz H."/>
        </authorList>
    </citation>
    <scope>NUCLEOTIDE SEQUENCE [LARGE SCALE GENOMIC DNA]</scope>
    <source>
        <strain evidence="13 14">DSM 13106</strain>
    </source>
</reference>
<evidence type="ECO:0000256" key="2">
    <source>
        <dbReference type="ARBA" id="ARBA00001946"/>
    </source>
</evidence>
<dbReference type="PANTHER" id="PTHR10642">
    <property type="entry name" value="RIBONUCLEASE H1"/>
    <property type="match status" value="1"/>
</dbReference>
<proteinExistence type="inferred from homology"/>
<keyword evidence="14" id="KW-1185">Reference proteome</keyword>
<dbReference type="CDD" id="cd09277">
    <property type="entry name" value="RNase_HI_bacteria_like"/>
    <property type="match status" value="1"/>
</dbReference>
<evidence type="ECO:0000259" key="12">
    <source>
        <dbReference type="PROSITE" id="PS50879"/>
    </source>
</evidence>
<evidence type="ECO:0000313" key="14">
    <source>
        <dbReference type="Proteomes" id="UP000184389"/>
    </source>
</evidence>
<evidence type="ECO:0000256" key="1">
    <source>
        <dbReference type="ARBA" id="ARBA00000077"/>
    </source>
</evidence>
<comment type="similarity">
    <text evidence="4">Belongs to the RNase H family.</text>
</comment>
<dbReference type="GO" id="GO:0003676">
    <property type="term" value="F:nucleic acid binding"/>
    <property type="evidence" value="ECO:0007669"/>
    <property type="project" value="InterPro"/>
</dbReference>
<evidence type="ECO:0000256" key="10">
    <source>
        <dbReference type="ARBA" id="ARBA00022801"/>
    </source>
</evidence>
<dbReference type="InterPro" id="IPR009027">
    <property type="entry name" value="Ribosomal_bL9/RNase_H1_N"/>
</dbReference>
<dbReference type="EMBL" id="FQXR01000009">
    <property type="protein sequence ID" value="SHI06607.1"/>
    <property type="molecule type" value="Genomic_DNA"/>
</dbReference>
<dbReference type="SUPFAM" id="SSF53098">
    <property type="entry name" value="Ribonuclease H-like"/>
    <property type="match status" value="1"/>
</dbReference>
<dbReference type="RefSeq" id="WP_233242597.1">
    <property type="nucleotide sequence ID" value="NZ_FQXR01000009.1"/>
</dbReference>
<dbReference type="Gene3D" id="3.40.970.10">
    <property type="entry name" value="Ribonuclease H1, N-terminal domain"/>
    <property type="match status" value="1"/>
</dbReference>
<keyword evidence="8" id="KW-0479">Metal-binding</keyword>
<gene>
    <name evidence="13" type="ORF">SAMN02745180_01960</name>
</gene>
<dbReference type="AlphaFoldDB" id="A0A1M5Y3J8"/>
<keyword evidence="7" id="KW-0540">Nuclease</keyword>
<dbReference type="GO" id="GO:0004523">
    <property type="term" value="F:RNA-DNA hybrid ribonuclease activity"/>
    <property type="evidence" value="ECO:0007669"/>
    <property type="project" value="UniProtKB-EC"/>
</dbReference>
<dbReference type="SUPFAM" id="SSF55658">
    <property type="entry name" value="L9 N-domain-like"/>
    <property type="match status" value="1"/>
</dbReference>
<evidence type="ECO:0000256" key="4">
    <source>
        <dbReference type="ARBA" id="ARBA00005300"/>
    </source>
</evidence>
<evidence type="ECO:0000256" key="9">
    <source>
        <dbReference type="ARBA" id="ARBA00022759"/>
    </source>
</evidence>
<dbReference type="InterPro" id="IPR050092">
    <property type="entry name" value="RNase_H"/>
</dbReference>
<comment type="catalytic activity">
    <reaction evidence="1">
        <text>Endonucleolytic cleavage to 5'-phosphomonoester.</text>
        <dbReference type="EC" id="3.1.26.4"/>
    </reaction>
</comment>
<accession>A0A1M5Y3J8</accession>
<dbReference type="Proteomes" id="UP000184389">
    <property type="component" value="Unassembled WGS sequence"/>
</dbReference>
<dbReference type="Pfam" id="PF00075">
    <property type="entry name" value="RNase_H"/>
    <property type="match status" value="1"/>
</dbReference>
<dbReference type="InterPro" id="IPR012337">
    <property type="entry name" value="RNaseH-like_sf"/>
</dbReference>
<dbReference type="STRING" id="1123281.SAMN02745180_01960"/>
<comment type="function">
    <text evidence="3">Endonuclease that specifically degrades the RNA of RNA-DNA hybrids.</text>
</comment>
<dbReference type="InterPro" id="IPR002156">
    <property type="entry name" value="RNaseH_domain"/>
</dbReference>
<evidence type="ECO:0000256" key="8">
    <source>
        <dbReference type="ARBA" id="ARBA00022723"/>
    </source>
</evidence>
<evidence type="ECO:0000256" key="6">
    <source>
        <dbReference type="ARBA" id="ARBA00017721"/>
    </source>
</evidence>
<dbReference type="Gene3D" id="3.30.420.10">
    <property type="entry name" value="Ribonuclease H-like superfamily/Ribonuclease H"/>
    <property type="match status" value="1"/>
</dbReference>
<evidence type="ECO:0000256" key="11">
    <source>
        <dbReference type="ARBA" id="ARBA00022842"/>
    </source>
</evidence>
<dbReference type="PANTHER" id="PTHR10642:SF26">
    <property type="entry name" value="RIBONUCLEASE H1"/>
    <property type="match status" value="1"/>
</dbReference>
<protein>
    <recommendedName>
        <fullName evidence="6">Ribonuclease H</fullName>
        <ecNumber evidence="5">3.1.26.4</ecNumber>
    </recommendedName>
</protein>
<evidence type="ECO:0000256" key="3">
    <source>
        <dbReference type="ARBA" id="ARBA00004065"/>
    </source>
</evidence>
<keyword evidence="10" id="KW-0378">Hydrolase</keyword>
<dbReference type="InterPro" id="IPR036397">
    <property type="entry name" value="RNaseH_sf"/>
</dbReference>
<evidence type="ECO:0000256" key="5">
    <source>
        <dbReference type="ARBA" id="ARBA00012180"/>
    </source>
</evidence>
<dbReference type="GO" id="GO:0046872">
    <property type="term" value="F:metal ion binding"/>
    <property type="evidence" value="ECO:0007669"/>
    <property type="project" value="UniProtKB-KW"/>
</dbReference>
<comment type="cofactor">
    <cofactor evidence="2">
        <name>Mg(2+)</name>
        <dbReference type="ChEBI" id="CHEBI:18420"/>
    </cofactor>
</comment>
<dbReference type="Pfam" id="PF01693">
    <property type="entry name" value="Cauli_VI"/>
    <property type="match status" value="1"/>
</dbReference>